<feature type="region of interest" description="Disordered" evidence="21">
    <location>
        <begin position="1"/>
        <end position="30"/>
    </location>
</feature>
<dbReference type="Pfam" id="PF00271">
    <property type="entry name" value="Helicase_C"/>
    <property type="match status" value="1"/>
</dbReference>
<evidence type="ECO:0000256" key="7">
    <source>
        <dbReference type="ARBA" id="ARBA00022763"/>
    </source>
</evidence>
<dbReference type="Gene3D" id="1.10.10.10">
    <property type="entry name" value="Winged helix-like DNA-binding domain superfamily/Winged helix DNA-binding domain"/>
    <property type="match status" value="1"/>
</dbReference>
<dbReference type="FunFam" id="1.10.10.10:FF:000495">
    <property type="entry name" value="RecQ family helicase MusN"/>
    <property type="match status" value="1"/>
</dbReference>
<feature type="region of interest" description="Disordered" evidence="21">
    <location>
        <begin position="201"/>
        <end position="234"/>
    </location>
</feature>
<comment type="subcellular location">
    <subcellularLocation>
        <location evidence="2">Nucleus</location>
    </subcellularLocation>
</comment>
<evidence type="ECO:0000256" key="18">
    <source>
        <dbReference type="ARBA" id="ARBA00044542"/>
    </source>
</evidence>
<evidence type="ECO:0000313" key="26">
    <source>
        <dbReference type="Proteomes" id="UP000735302"/>
    </source>
</evidence>
<dbReference type="Pfam" id="PF09382">
    <property type="entry name" value="RQC"/>
    <property type="match status" value="1"/>
</dbReference>
<keyword evidence="10" id="KW-0862">Zinc</keyword>
<feature type="region of interest" description="Disordered" evidence="21">
    <location>
        <begin position="453"/>
        <end position="482"/>
    </location>
</feature>
<dbReference type="GO" id="GO:0005524">
    <property type="term" value="F:ATP binding"/>
    <property type="evidence" value="ECO:0007669"/>
    <property type="project" value="UniProtKB-KW"/>
</dbReference>
<evidence type="ECO:0000256" key="3">
    <source>
        <dbReference type="ARBA" id="ARBA00005446"/>
    </source>
</evidence>
<evidence type="ECO:0000256" key="9">
    <source>
        <dbReference type="ARBA" id="ARBA00022806"/>
    </source>
</evidence>
<sequence>MASKRTTFKGFTFTRPGSSSNALKNGTTTGNSAGAFRAAGLVPPPLPKPISTFTASRSTEVLQDPSGTNTSKKEFQTSITSFTRNKQVAVAAVLPQRASNNLQQKSALVDDHKDSFVFSETPIEILDDDDDFEAASFSQSQFKKSTNKKWISQKHAQDFNLALEEKVPVQNYVSMSAEKRAMAEPDEEIINKPKRRKTLNVIESDEDDDNEVQEQDAAYGSCGRDGAAEKSTNQPLATTAHSGFVASNRDICKHPLLSRNLSWENQCDVSALKDVLLRVVDEVCEIVCNIRTGDLMDLVSRNYERLQKLLSVRKQIKDLDLIDLDKPLKDLNSIFASASNNSINTGFKHCSTPVSVINKCETLSQRSMEIKETPRLPSPFNRNTPRFPCVNSFFETDRRSKIGSQFSKNAKINNAISEDQSIKDGSFVSGQKETRPLSVNSFSHQNSFSDLFASQDQEMEDDNTSRSEDIENKGYDDLNDSKTYAKQPCMLSQSMKEIDELDFEDEMEVAMMYDDDNGEDDLGTNLSQTNVAMAQNYTRKREESLSSRNAEYTEESDYNESFKDTEGTKNNTSESGFLEEYTAVFGAGDHDDGSSPEFAGMNFEHSGALQSMFRQVFGLKEFRHNQLPAINAALLGNDCFILMPTGGGKSLCYQLPALVTNGVSIIISPLRALIQDQTQRLLSLDIPASHLSSDVDTQQAQCIYSGLYQRNPAYKLLYVTPEKLSASEKLLSCLDSLYKRQLLTRFVIDEAHCVSHWGHDFRPDYKKLYVLRQRYPGVPMMALTATATPRVRKDIIHQLSMTSPKWFMQSFNRPNLKYTVQNKKPSTATADIIEIIKTKFGQDSGIIYCLSRKECDSVAAELQQVGIQAESYHAGLDDGSRARVQDRWLNDDNCKVICATIAFGMGIDKSDVRFVIHYSLPKSVEGYYQEAGRAGRDGVLSYCMLFYSYQDVKRLRRMLEMDQNATYESKQVHFDNLFRMIGYCENVTDCRRCQILQYFGESSFDRSMCSSMAGAVCDNCQTKSTFSLRDVTLDAKEIVKCVKQINSGSRGSYTLIHLVEIFKGSNTTKIQNLGHSKLALHGRGKDWARADVERLCRKLVIDRILKEDLVVNAQDHTLCYVKLGPRAIDLMQNKIKVELAIQGGRRRADVAKVGSEPKNSREKVEAECLIELRKLARKIAAEHNMKNYALIFPESALKQLAQHTPITKEEMIEQIDHFNATIVEKYQAHRFLEITLKYSMEIAGLEADNEEDDVGSQSNMTCDNEWASRYFEDNLFSGSTKGRGGGFKRGGKKRFFNKGKGRGFAKKAATNSQTNSTRKKKAVVNKTSLGQFQFKAKDGGKIVHQGGINSNSRKCNNVPDRKPAKVTKSTLGLMPDPRSRSFLTPSFSGGRGGYI</sequence>
<dbReference type="GO" id="GO:0005737">
    <property type="term" value="C:cytoplasm"/>
    <property type="evidence" value="ECO:0007669"/>
    <property type="project" value="TreeGrafter"/>
</dbReference>
<dbReference type="Gene3D" id="1.10.150.80">
    <property type="entry name" value="HRDC domain"/>
    <property type="match status" value="1"/>
</dbReference>
<keyword evidence="26" id="KW-1185">Reference proteome</keyword>
<dbReference type="InterPro" id="IPR011545">
    <property type="entry name" value="DEAD/DEAH_box_helicase_dom"/>
</dbReference>
<dbReference type="InterPro" id="IPR032284">
    <property type="entry name" value="RecQ_Zn-bd"/>
</dbReference>
<dbReference type="GO" id="GO:0006260">
    <property type="term" value="P:DNA replication"/>
    <property type="evidence" value="ECO:0007669"/>
    <property type="project" value="UniProtKB-KW"/>
</dbReference>
<evidence type="ECO:0000256" key="21">
    <source>
        <dbReference type="SAM" id="MobiDB-lite"/>
    </source>
</evidence>
<dbReference type="CDD" id="cd18794">
    <property type="entry name" value="SF2_C_RecQ"/>
    <property type="match status" value="1"/>
</dbReference>
<evidence type="ECO:0000256" key="1">
    <source>
        <dbReference type="ARBA" id="ARBA00001947"/>
    </source>
</evidence>
<dbReference type="InterPro" id="IPR027417">
    <property type="entry name" value="P-loop_NTPase"/>
</dbReference>
<comment type="catalytic activity">
    <reaction evidence="16">
        <text>Couples ATP hydrolysis with the unwinding of duplex DNA by translocating in the 3'-5' direction.</text>
        <dbReference type="EC" id="5.6.2.4"/>
    </reaction>
</comment>
<evidence type="ECO:0000256" key="16">
    <source>
        <dbReference type="ARBA" id="ARBA00034617"/>
    </source>
</evidence>
<keyword evidence="13" id="KW-0234">DNA repair</keyword>
<dbReference type="InterPro" id="IPR014001">
    <property type="entry name" value="Helicase_ATP-bd"/>
</dbReference>
<feature type="domain" description="HRDC" evidence="22">
    <location>
        <begin position="1162"/>
        <end position="1245"/>
    </location>
</feature>
<keyword evidence="12" id="KW-0238">DNA-binding</keyword>
<dbReference type="InterPro" id="IPR010997">
    <property type="entry name" value="HRDC-like_sf"/>
</dbReference>
<dbReference type="GO" id="GO:0016787">
    <property type="term" value="F:hydrolase activity"/>
    <property type="evidence" value="ECO:0007669"/>
    <property type="project" value="UniProtKB-KW"/>
</dbReference>
<comment type="similarity">
    <text evidence="3">Belongs to the helicase family. RecQ subfamily.</text>
</comment>
<keyword evidence="7" id="KW-0227">DNA damage</keyword>
<dbReference type="Proteomes" id="UP000735302">
    <property type="component" value="Unassembled WGS sequence"/>
</dbReference>
<dbReference type="FunFam" id="3.40.50.300:FF:000340">
    <property type="entry name" value="Bloom syndrome, RecQ helicase"/>
    <property type="match status" value="1"/>
</dbReference>
<dbReference type="InterPro" id="IPR004589">
    <property type="entry name" value="DNA_helicase_ATP-dep_RecQ"/>
</dbReference>
<evidence type="ECO:0000259" key="24">
    <source>
        <dbReference type="PROSITE" id="PS51194"/>
    </source>
</evidence>
<dbReference type="GO" id="GO:0000724">
    <property type="term" value="P:double-strand break repair via homologous recombination"/>
    <property type="evidence" value="ECO:0007669"/>
    <property type="project" value="TreeGrafter"/>
</dbReference>
<dbReference type="PROSITE" id="PS51194">
    <property type="entry name" value="HELICASE_CTER"/>
    <property type="match status" value="1"/>
</dbReference>
<feature type="compositionally biased region" description="Polar residues" evidence="21">
    <location>
        <begin position="16"/>
        <end position="30"/>
    </location>
</feature>
<name>A0AAV3YDC3_9GAST</name>
<dbReference type="PANTHER" id="PTHR13710">
    <property type="entry name" value="DNA HELICASE RECQ FAMILY MEMBER"/>
    <property type="match status" value="1"/>
</dbReference>
<evidence type="ECO:0000256" key="5">
    <source>
        <dbReference type="ARBA" id="ARBA00022723"/>
    </source>
</evidence>
<evidence type="ECO:0000256" key="13">
    <source>
        <dbReference type="ARBA" id="ARBA00023204"/>
    </source>
</evidence>
<keyword evidence="14" id="KW-0413">Isomerase</keyword>
<dbReference type="InterPro" id="IPR002121">
    <property type="entry name" value="HRDC_dom"/>
</dbReference>
<feature type="region of interest" description="Disordered" evidence="21">
    <location>
        <begin position="537"/>
        <end position="573"/>
    </location>
</feature>
<dbReference type="PANTHER" id="PTHR13710:SF153">
    <property type="entry name" value="RECQ-LIKE DNA HELICASE BLM"/>
    <property type="match status" value="1"/>
</dbReference>
<feature type="domain" description="Helicase ATP-binding" evidence="23">
    <location>
        <begin position="630"/>
        <end position="805"/>
    </location>
</feature>
<evidence type="ECO:0000256" key="12">
    <source>
        <dbReference type="ARBA" id="ARBA00023125"/>
    </source>
</evidence>
<dbReference type="GO" id="GO:0043138">
    <property type="term" value="F:3'-5' DNA helicase activity"/>
    <property type="evidence" value="ECO:0007669"/>
    <property type="project" value="UniProtKB-EC"/>
</dbReference>
<dbReference type="GO" id="GO:0003677">
    <property type="term" value="F:DNA binding"/>
    <property type="evidence" value="ECO:0007669"/>
    <property type="project" value="UniProtKB-KW"/>
</dbReference>
<dbReference type="Pfam" id="PF00570">
    <property type="entry name" value="HRDC"/>
    <property type="match status" value="1"/>
</dbReference>
<evidence type="ECO:0000256" key="11">
    <source>
        <dbReference type="ARBA" id="ARBA00022840"/>
    </source>
</evidence>
<dbReference type="PROSITE" id="PS51192">
    <property type="entry name" value="HELICASE_ATP_BIND_1"/>
    <property type="match status" value="1"/>
</dbReference>
<dbReference type="GO" id="GO:0046872">
    <property type="term" value="F:metal ion binding"/>
    <property type="evidence" value="ECO:0007669"/>
    <property type="project" value="UniProtKB-KW"/>
</dbReference>
<dbReference type="SUPFAM" id="SSF52540">
    <property type="entry name" value="P-loop containing nucleoside triphosphate hydrolases"/>
    <property type="match status" value="2"/>
</dbReference>
<organism evidence="25 26">
    <name type="scientific">Plakobranchus ocellatus</name>
    <dbReference type="NCBI Taxonomy" id="259542"/>
    <lineage>
        <taxon>Eukaryota</taxon>
        <taxon>Metazoa</taxon>
        <taxon>Spiralia</taxon>
        <taxon>Lophotrochozoa</taxon>
        <taxon>Mollusca</taxon>
        <taxon>Gastropoda</taxon>
        <taxon>Heterobranchia</taxon>
        <taxon>Euthyneura</taxon>
        <taxon>Panpulmonata</taxon>
        <taxon>Sacoglossa</taxon>
        <taxon>Placobranchoidea</taxon>
        <taxon>Plakobranchidae</taxon>
        <taxon>Plakobranchus</taxon>
    </lineage>
</organism>
<evidence type="ECO:0000256" key="2">
    <source>
        <dbReference type="ARBA" id="ARBA00004123"/>
    </source>
</evidence>
<dbReference type="InterPro" id="IPR044876">
    <property type="entry name" value="HRDC_dom_sf"/>
</dbReference>
<evidence type="ECO:0000256" key="8">
    <source>
        <dbReference type="ARBA" id="ARBA00022801"/>
    </source>
</evidence>
<dbReference type="InterPro" id="IPR036388">
    <property type="entry name" value="WH-like_DNA-bd_sf"/>
</dbReference>
<feature type="compositionally biased region" description="Low complexity" evidence="21">
    <location>
        <begin position="1"/>
        <end position="15"/>
    </location>
</feature>
<dbReference type="GO" id="GO:0009378">
    <property type="term" value="F:four-way junction helicase activity"/>
    <property type="evidence" value="ECO:0007669"/>
    <property type="project" value="TreeGrafter"/>
</dbReference>
<evidence type="ECO:0000256" key="15">
    <source>
        <dbReference type="ARBA" id="ARBA00023242"/>
    </source>
</evidence>
<keyword evidence="9" id="KW-0347">Helicase</keyword>
<comment type="cofactor">
    <cofactor evidence="1">
        <name>Zn(2+)</name>
        <dbReference type="ChEBI" id="CHEBI:29105"/>
    </cofactor>
</comment>
<reference evidence="25 26" key="1">
    <citation type="journal article" date="2021" name="Elife">
        <title>Chloroplast acquisition without the gene transfer in kleptoplastic sea slugs, Plakobranchus ocellatus.</title>
        <authorList>
            <person name="Maeda T."/>
            <person name="Takahashi S."/>
            <person name="Yoshida T."/>
            <person name="Shimamura S."/>
            <person name="Takaki Y."/>
            <person name="Nagai Y."/>
            <person name="Toyoda A."/>
            <person name="Suzuki Y."/>
            <person name="Arimoto A."/>
            <person name="Ishii H."/>
            <person name="Satoh N."/>
            <person name="Nishiyama T."/>
            <person name="Hasebe M."/>
            <person name="Maruyama T."/>
            <person name="Minagawa J."/>
            <person name="Obokata J."/>
            <person name="Shigenobu S."/>
        </authorList>
    </citation>
    <scope>NUCLEOTIDE SEQUENCE [LARGE SCALE GENOMIC DNA]</scope>
</reference>
<keyword evidence="4" id="KW-0235">DNA replication</keyword>
<dbReference type="InterPro" id="IPR001650">
    <property type="entry name" value="Helicase_C-like"/>
</dbReference>
<comment type="catalytic activity">
    <reaction evidence="19">
        <text>ATP + H2O = ADP + phosphate + H(+)</text>
        <dbReference type="Rhea" id="RHEA:13065"/>
        <dbReference type="ChEBI" id="CHEBI:15377"/>
        <dbReference type="ChEBI" id="CHEBI:15378"/>
        <dbReference type="ChEBI" id="CHEBI:30616"/>
        <dbReference type="ChEBI" id="CHEBI:43474"/>
        <dbReference type="ChEBI" id="CHEBI:456216"/>
    </reaction>
</comment>
<dbReference type="SMART" id="SM00956">
    <property type="entry name" value="RQC"/>
    <property type="match status" value="1"/>
</dbReference>
<evidence type="ECO:0000256" key="17">
    <source>
        <dbReference type="ARBA" id="ARBA00034808"/>
    </source>
</evidence>
<keyword evidence="5" id="KW-0479">Metal-binding</keyword>
<dbReference type="EC" id="5.6.2.4" evidence="17"/>
<evidence type="ECO:0000256" key="10">
    <source>
        <dbReference type="ARBA" id="ARBA00022833"/>
    </source>
</evidence>
<dbReference type="FunFam" id="3.40.50.300:FF:000537">
    <property type="entry name" value="Bloom syndrome RecQ-like helicase"/>
    <property type="match status" value="1"/>
</dbReference>
<dbReference type="SUPFAM" id="SSF47819">
    <property type="entry name" value="HRDC-like"/>
    <property type="match status" value="1"/>
</dbReference>
<protein>
    <recommendedName>
        <fullName evidence="20">RecQ-like DNA helicase BLM</fullName>
        <ecNumber evidence="17">5.6.2.4</ecNumber>
    </recommendedName>
    <alternativeName>
        <fullName evidence="18">DNA 3'-5' helicase BLM</fullName>
    </alternativeName>
</protein>
<comment type="caution">
    <text evidence="25">The sequence shown here is derived from an EMBL/GenBank/DDBJ whole genome shotgun (WGS) entry which is preliminary data.</text>
</comment>
<evidence type="ECO:0000256" key="4">
    <source>
        <dbReference type="ARBA" id="ARBA00022705"/>
    </source>
</evidence>
<keyword evidence="8" id="KW-0378">Hydrolase</keyword>
<keyword evidence="6" id="KW-0547">Nucleotide-binding</keyword>
<feature type="compositionally biased region" description="Basic and acidic residues" evidence="21">
    <location>
        <begin position="463"/>
        <end position="480"/>
    </location>
</feature>
<dbReference type="InterPro" id="IPR018982">
    <property type="entry name" value="RQC_domain"/>
</dbReference>
<evidence type="ECO:0000256" key="19">
    <source>
        <dbReference type="ARBA" id="ARBA00049360"/>
    </source>
</evidence>
<evidence type="ECO:0000256" key="20">
    <source>
        <dbReference type="ARBA" id="ARBA00073450"/>
    </source>
</evidence>
<evidence type="ECO:0000313" key="25">
    <source>
        <dbReference type="EMBL" id="GFN80529.1"/>
    </source>
</evidence>
<dbReference type="Gene3D" id="3.40.50.300">
    <property type="entry name" value="P-loop containing nucleotide triphosphate hydrolases"/>
    <property type="match status" value="2"/>
</dbReference>
<keyword evidence="15" id="KW-0539">Nucleus</keyword>
<feature type="domain" description="Helicase C-terminal" evidence="24">
    <location>
        <begin position="831"/>
        <end position="978"/>
    </location>
</feature>
<dbReference type="GO" id="GO:0005694">
    <property type="term" value="C:chromosome"/>
    <property type="evidence" value="ECO:0007669"/>
    <property type="project" value="TreeGrafter"/>
</dbReference>
<dbReference type="SMART" id="SM00487">
    <property type="entry name" value="DEXDc"/>
    <property type="match status" value="1"/>
</dbReference>
<gene>
    <name evidence="25" type="ORF">PoB_000703500</name>
</gene>
<evidence type="ECO:0000256" key="6">
    <source>
        <dbReference type="ARBA" id="ARBA00022741"/>
    </source>
</evidence>
<accession>A0AAV3YDC3</accession>
<dbReference type="Pfam" id="PF00270">
    <property type="entry name" value="DEAD"/>
    <property type="match status" value="1"/>
</dbReference>
<dbReference type="SMART" id="SM00490">
    <property type="entry name" value="HELICc"/>
    <property type="match status" value="1"/>
</dbReference>
<evidence type="ECO:0000259" key="23">
    <source>
        <dbReference type="PROSITE" id="PS51192"/>
    </source>
</evidence>
<dbReference type="GO" id="GO:0005634">
    <property type="term" value="C:nucleus"/>
    <property type="evidence" value="ECO:0007669"/>
    <property type="project" value="UniProtKB-SubCell"/>
</dbReference>
<evidence type="ECO:0000256" key="14">
    <source>
        <dbReference type="ARBA" id="ARBA00023235"/>
    </source>
</evidence>
<keyword evidence="11" id="KW-0067">ATP-binding</keyword>
<proteinExistence type="inferred from homology"/>
<dbReference type="PROSITE" id="PS50967">
    <property type="entry name" value="HRDC"/>
    <property type="match status" value="1"/>
</dbReference>
<dbReference type="NCBIfam" id="TIGR00614">
    <property type="entry name" value="recQ_fam"/>
    <property type="match status" value="1"/>
</dbReference>
<dbReference type="Pfam" id="PF16124">
    <property type="entry name" value="RecQ_Zn_bind"/>
    <property type="match status" value="1"/>
</dbReference>
<dbReference type="EMBL" id="BLXT01000825">
    <property type="protein sequence ID" value="GFN80529.1"/>
    <property type="molecule type" value="Genomic_DNA"/>
</dbReference>
<feature type="compositionally biased region" description="Acidic residues" evidence="21">
    <location>
        <begin position="203"/>
        <end position="214"/>
    </location>
</feature>
<evidence type="ECO:0000259" key="22">
    <source>
        <dbReference type="PROSITE" id="PS50967"/>
    </source>
</evidence>